<evidence type="ECO:0000256" key="1">
    <source>
        <dbReference type="ARBA" id="ARBA00022737"/>
    </source>
</evidence>
<keyword evidence="5" id="KW-0732">Signal</keyword>
<dbReference type="Gene3D" id="1.25.40.10">
    <property type="entry name" value="Tetratricopeptide repeat domain"/>
    <property type="match status" value="1"/>
</dbReference>
<dbReference type="PROSITE" id="PS50005">
    <property type="entry name" value="TPR"/>
    <property type="match status" value="1"/>
</dbReference>
<proteinExistence type="predicted"/>
<dbReference type="InterPro" id="IPR019734">
    <property type="entry name" value="TPR_rpt"/>
</dbReference>
<keyword evidence="7" id="KW-1185">Reference proteome</keyword>
<feature type="repeat" description="TPR" evidence="3">
    <location>
        <begin position="149"/>
        <end position="182"/>
    </location>
</feature>
<dbReference type="PANTHER" id="PTHR45586:SF1">
    <property type="entry name" value="LIPOPOLYSACCHARIDE ASSEMBLY PROTEIN B"/>
    <property type="match status" value="1"/>
</dbReference>
<dbReference type="RefSeq" id="WP_115692255.1">
    <property type="nucleotide sequence ID" value="NZ_CP031417.1"/>
</dbReference>
<dbReference type="SMART" id="SM00028">
    <property type="entry name" value="TPR"/>
    <property type="match status" value="2"/>
</dbReference>
<dbReference type="InterPro" id="IPR011990">
    <property type="entry name" value="TPR-like_helical_dom_sf"/>
</dbReference>
<dbReference type="KEGG" id="ptaw:DW352_15900"/>
<evidence type="ECO:0000256" key="5">
    <source>
        <dbReference type="SAM" id="SignalP"/>
    </source>
</evidence>
<dbReference type="PANTHER" id="PTHR45586">
    <property type="entry name" value="TPR REPEAT-CONTAINING PROTEIN PA4667"/>
    <property type="match status" value="1"/>
</dbReference>
<keyword evidence="1" id="KW-0677">Repeat</keyword>
<feature type="chain" id="PRO_5016757182" evidence="5">
    <location>
        <begin position="23"/>
        <end position="282"/>
    </location>
</feature>
<feature type="region of interest" description="Disordered" evidence="4">
    <location>
        <begin position="37"/>
        <end position="58"/>
    </location>
</feature>
<dbReference type="Pfam" id="PF13432">
    <property type="entry name" value="TPR_16"/>
    <property type="match status" value="1"/>
</dbReference>
<dbReference type="Pfam" id="PF13424">
    <property type="entry name" value="TPR_12"/>
    <property type="match status" value="1"/>
</dbReference>
<feature type="signal peptide" evidence="5">
    <location>
        <begin position="1"/>
        <end position="22"/>
    </location>
</feature>
<dbReference type="Proteomes" id="UP000254889">
    <property type="component" value="Chromosome"/>
</dbReference>
<evidence type="ECO:0000256" key="4">
    <source>
        <dbReference type="SAM" id="MobiDB-lite"/>
    </source>
</evidence>
<dbReference type="PIRSF" id="PIRSF035836">
    <property type="entry name" value="UCP035836"/>
    <property type="match status" value="1"/>
</dbReference>
<dbReference type="SUPFAM" id="SSF48452">
    <property type="entry name" value="TPR-like"/>
    <property type="match status" value="1"/>
</dbReference>
<dbReference type="OrthoDB" id="422579at2"/>
<accession>A0A345ZY79</accession>
<organism evidence="6 7">
    <name type="scientific">Pseudolabrys taiwanensis</name>
    <dbReference type="NCBI Taxonomy" id="331696"/>
    <lineage>
        <taxon>Bacteria</taxon>
        <taxon>Pseudomonadati</taxon>
        <taxon>Pseudomonadota</taxon>
        <taxon>Alphaproteobacteria</taxon>
        <taxon>Hyphomicrobiales</taxon>
        <taxon>Xanthobacteraceae</taxon>
        <taxon>Pseudolabrys</taxon>
    </lineage>
</organism>
<keyword evidence="2 3" id="KW-0802">TPR repeat</keyword>
<reference evidence="6 7" key="1">
    <citation type="submission" date="2018-07" db="EMBL/GenBank/DDBJ databases">
        <authorList>
            <person name="Quirk P.G."/>
            <person name="Krulwich T.A."/>
        </authorList>
    </citation>
    <scope>NUCLEOTIDE SEQUENCE [LARGE SCALE GENOMIC DNA]</scope>
    <source>
        <strain evidence="6 7">CC-BB4</strain>
    </source>
</reference>
<protein>
    <submittedName>
        <fullName evidence="6">Tetratricopeptide repeat protein</fullName>
    </submittedName>
</protein>
<evidence type="ECO:0000256" key="3">
    <source>
        <dbReference type="PROSITE-ProRule" id="PRU00339"/>
    </source>
</evidence>
<name>A0A345ZY79_9HYPH</name>
<evidence type="ECO:0000313" key="6">
    <source>
        <dbReference type="EMBL" id="AXK81876.1"/>
    </source>
</evidence>
<evidence type="ECO:0000256" key="2">
    <source>
        <dbReference type="ARBA" id="ARBA00022803"/>
    </source>
</evidence>
<dbReference type="AlphaFoldDB" id="A0A345ZY79"/>
<sequence length="282" mass="30155">MPFCRPLRPSRSARLLASAALAGVLALTAAGCSMTSKRGGDDVTGSIGSSSGAPVAPRSEAEWRRSLEVWGDRYKRNPGDVESAINYARALRATGQRAQAVAVLEQTSMRSPNSMALSGAYGRALADAGQYAQALEALGKAHTPDNPDWRILNAQGAVLDQMGRHAEAQKHYTAALKIMPDEPSVLSNLAMSYVLMKDLKSAEDTLRRAVSQPSASPKVRQNLALVVGLQGRFDEAEKIAAAELPPSEAEANVTYLRQMLAQQGDWKKKGGKPMVQRPDTGT</sequence>
<dbReference type="InterPro" id="IPR014596">
    <property type="entry name" value="UCP035836"/>
</dbReference>
<gene>
    <name evidence="6" type="ORF">DW352_15900</name>
</gene>
<evidence type="ECO:0000313" key="7">
    <source>
        <dbReference type="Proteomes" id="UP000254889"/>
    </source>
</evidence>
<dbReference type="InterPro" id="IPR051012">
    <property type="entry name" value="CellSynth/LPSAsmb/PSIAsmb"/>
</dbReference>
<dbReference type="PROSITE" id="PS51257">
    <property type="entry name" value="PROKAR_LIPOPROTEIN"/>
    <property type="match status" value="1"/>
</dbReference>
<dbReference type="EMBL" id="CP031417">
    <property type="protein sequence ID" value="AXK81876.1"/>
    <property type="molecule type" value="Genomic_DNA"/>
</dbReference>